<reference evidence="1 2" key="1">
    <citation type="journal article" date="2021" name="Plant Biotechnol. J.">
        <title>Multi-omics assisted identification of the key and species-specific regulatory components of drought-tolerant mechanisms in Gossypium stocksii.</title>
        <authorList>
            <person name="Yu D."/>
            <person name="Ke L."/>
            <person name="Zhang D."/>
            <person name="Wu Y."/>
            <person name="Sun Y."/>
            <person name="Mei J."/>
            <person name="Sun J."/>
            <person name="Sun Y."/>
        </authorList>
    </citation>
    <scope>NUCLEOTIDE SEQUENCE [LARGE SCALE GENOMIC DNA]</scope>
    <source>
        <strain evidence="2">cv. E1</strain>
        <tissue evidence="1">Leaf</tissue>
    </source>
</reference>
<accession>A0A9D3UC17</accession>
<evidence type="ECO:0000313" key="1">
    <source>
        <dbReference type="EMBL" id="KAH1033670.1"/>
    </source>
</evidence>
<dbReference type="OrthoDB" id="625601at2759"/>
<sequence>MAQQFIHLDNKHISVDKMQMAGGASWIQNSSVHLWRGGDPRCAYSIFHARSVPSLWRTYNYISGYWWMNPYLPGPRVILNNIYGGRINMGWLRETFLMPRDDSTEVQRVRYARVYIFQIIRGYLMLDKS</sequence>
<proteinExistence type="predicted"/>
<keyword evidence="2" id="KW-1185">Reference proteome</keyword>
<protein>
    <submittedName>
        <fullName evidence="1">Uncharacterized protein</fullName>
    </submittedName>
</protein>
<dbReference type="EMBL" id="JAIQCV010000013">
    <property type="protein sequence ID" value="KAH1033670.1"/>
    <property type="molecule type" value="Genomic_DNA"/>
</dbReference>
<comment type="caution">
    <text evidence="1">The sequence shown here is derived from an EMBL/GenBank/DDBJ whole genome shotgun (WGS) entry which is preliminary data.</text>
</comment>
<dbReference type="AlphaFoldDB" id="A0A9D3UC17"/>
<name>A0A9D3UC17_9ROSI</name>
<evidence type="ECO:0000313" key="2">
    <source>
        <dbReference type="Proteomes" id="UP000828251"/>
    </source>
</evidence>
<gene>
    <name evidence="1" type="ORF">J1N35_045844</name>
</gene>
<dbReference type="Proteomes" id="UP000828251">
    <property type="component" value="Unassembled WGS sequence"/>
</dbReference>
<organism evidence="1 2">
    <name type="scientific">Gossypium stocksii</name>
    <dbReference type="NCBI Taxonomy" id="47602"/>
    <lineage>
        <taxon>Eukaryota</taxon>
        <taxon>Viridiplantae</taxon>
        <taxon>Streptophyta</taxon>
        <taxon>Embryophyta</taxon>
        <taxon>Tracheophyta</taxon>
        <taxon>Spermatophyta</taxon>
        <taxon>Magnoliopsida</taxon>
        <taxon>eudicotyledons</taxon>
        <taxon>Gunneridae</taxon>
        <taxon>Pentapetalae</taxon>
        <taxon>rosids</taxon>
        <taxon>malvids</taxon>
        <taxon>Malvales</taxon>
        <taxon>Malvaceae</taxon>
        <taxon>Malvoideae</taxon>
        <taxon>Gossypium</taxon>
    </lineage>
</organism>